<evidence type="ECO:0000313" key="2">
    <source>
        <dbReference type="Proteomes" id="UP000503339"/>
    </source>
</evidence>
<organism evidence="1 2">
    <name type="scientific">Mesorhizobium erdmanii</name>
    <dbReference type="NCBI Taxonomy" id="1777866"/>
    <lineage>
        <taxon>Bacteria</taxon>
        <taxon>Pseudomonadati</taxon>
        <taxon>Pseudomonadota</taxon>
        <taxon>Alphaproteobacteria</taxon>
        <taxon>Hyphomicrobiales</taxon>
        <taxon>Phyllobacteriaceae</taxon>
        <taxon>Mesorhizobium</taxon>
    </lineage>
</organism>
<proteinExistence type="predicted"/>
<dbReference type="Gene3D" id="3.10.620.30">
    <property type="match status" value="1"/>
</dbReference>
<dbReference type="SUPFAM" id="SSF54001">
    <property type="entry name" value="Cysteine proteinases"/>
    <property type="match status" value="1"/>
</dbReference>
<dbReference type="KEGG" id="merd:EB233_28880"/>
<name>A0A6M7UQ76_9HYPH</name>
<protein>
    <submittedName>
        <fullName evidence="1">Transglutaminase</fullName>
    </submittedName>
</protein>
<dbReference type="RefSeq" id="WP_064991288.1">
    <property type="nucleotide sequence ID" value="NZ_CP033361.1"/>
</dbReference>
<dbReference type="InterPro" id="IPR010319">
    <property type="entry name" value="Transglutaminase-like_Cys_pept"/>
</dbReference>
<dbReference type="Proteomes" id="UP000503339">
    <property type="component" value="Chromosome"/>
</dbReference>
<accession>A0A6M7UQ76</accession>
<dbReference type="AlphaFoldDB" id="A0A6M7UQ76"/>
<dbReference type="Pfam" id="PF06035">
    <property type="entry name" value="Peptidase_C93"/>
    <property type="match status" value="1"/>
</dbReference>
<reference evidence="1 2" key="1">
    <citation type="submission" date="2018-10" db="EMBL/GenBank/DDBJ databases">
        <authorList>
            <person name="Perry B.J."/>
            <person name="Sullivan J.T."/>
            <person name="Murphy R.J.T."/>
            <person name="Ramsay J.P."/>
            <person name="Ronson C.W."/>
        </authorList>
    </citation>
    <scope>NUCLEOTIDE SEQUENCE [LARGE SCALE GENOMIC DNA]</scope>
    <source>
        <strain evidence="1 2">NZP2014</strain>
    </source>
</reference>
<keyword evidence="2" id="KW-1185">Reference proteome</keyword>
<dbReference type="InterPro" id="IPR038765">
    <property type="entry name" value="Papain-like_cys_pep_sf"/>
</dbReference>
<evidence type="ECO:0000313" key="1">
    <source>
        <dbReference type="EMBL" id="QKC79026.1"/>
    </source>
</evidence>
<dbReference type="EMBL" id="CP033361">
    <property type="protein sequence ID" value="QKC79026.1"/>
    <property type="molecule type" value="Genomic_DNA"/>
</dbReference>
<sequence>MTKEKSALGTTGFKALLLAIGIMGLPQPSAASAFPASVDPADALLAKVETPPALGGISLLRPRPWQPPLAYKIGMVSGGYGPAAIDQEAGSSTAPAGIDPIQTAAIIPGVFGSVALSMHNFPVSARWAPVYKAIVDCSAGTGCDGKNSIFTAIVDAAKDKRFFDKLSFINSSINHAIAYKKDSVVYGKLDYWAKPSEVLAHRAGDCEDFAILKMAALLRAGIPAQSMSLVVLQDRKRGFFHAVLSVSTGSGVFILDSLSNVVSRDSDLPDYVPLYSFSTDRAWIHGTRPGAAQVADIKGGLATVAPGEGLQQ</sequence>
<dbReference type="PANTHER" id="PTHR39327:SF1">
    <property type="entry name" value="BLR5470 PROTEIN"/>
    <property type="match status" value="1"/>
</dbReference>
<gene>
    <name evidence="1" type="ORF">EB233_28880</name>
</gene>
<dbReference type="PANTHER" id="PTHR39327">
    <property type="match status" value="1"/>
</dbReference>